<proteinExistence type="predicted"/>
<gene>
    <name evidence="5" type="ORF">Glove_476g87</name>
</gene>
<comment type="caution">
    <text evidence="5">The sequence shown here is derived from an EMBL/GenBank/DDBJ whole genome shotgun (WGS) entry which is preliminary data.</text>
</comment>
<dbReference type="EMBL" id="PQFF01000415">
    <property type="protein sequence ID" value="RHZ51633.1"/>
    <property type="molecule type" value="Genomic_DNA"/>
</dbReference>
<protein>
    <recommendedName>
        <fullName evidence="4">Protein kinase domain-containing protein</fullName>
    </recommendedName>
</protein>
<dbReference type="PANTHER" id="PTHR44329:SF298">
    <property type="entry name" value="MIXED LINEAGE KINASE DOMAIN-LIKE PROTEIN"/>
    <property type="match status" value="1"/>
</dbReference>
<dbReference type="GO" id="GO:0005524">
    <property type="term" value="F:ATP binding"/>
    <property type="evidence" value="ECO:0007669"/>
    <property type="project" value="InterPro"/>
</dbReference>
<evidence type="ECO:0000313" key="6">
    <source>
        <dbReference type="Proteomes" id="UP000266861"/>
    </source>
</evidence>
<dbReference type="STRING" id="1348612.A0A397GRG8"/>
<dbReference type="InterPro" id="IPR051681">
    <property type="entry name" value="Ser/Thr_Kinases-Pseudokinases"/>
</dbReference>
<organism evidence="5 6">
    <name type="scientific">Diversispora epigaea</name>
    <dbReference type="NCBI Taxonomy" id="1348612"/>
    <lineage>
        <taxon>Eukaryota</taxon>
        <taxon>Fungi</taxon>
        <taxon>Fungi incertae sedis</taxon>
        <taxon>Mucoromycota</taxon>
        <taxon>Glomeromycotina</taxon>
        <taxon>Glomeromycetes</taxon>
        <taxon>Diversisporales</taxon>
        <taxon>Diversisporaceae</taxon>
        <taxon>Diversispora</taxon>
    </lineage>
</organism>
<dbReference type="SUPFAM" id="SSF48371">
    <property type="entry name" value="ARM repeat"/>
    <property type="match status" value="1"/>
</dbReference>
<dbReference type="PANTHER" id="PTHR44329">
    <property type="entry name" value="SERINE/THREONINE-PROTEIN KINASE TNNI3K-RELATED"/>
    <property type="match status" value="1"/>
</dbReference>
<feature type="compositionally biased region" description="Acidic residues" evidence="3">
    <location>
        <begin position="1170"/>
        <end position="1215"/>
    </location>
</feature>
<keyword evidence="6" id="KW-1185">Reference proteome</keyword>
<keyword evidence="1" id="KW-0547">Nucleotide-binding</keyword>
<feature type="region of interest" description="Disordered" evidence="3">
    <location>
        <begin position="1168"/>
        <end position="1223"/>
    </location>
</feature>
<reference evidence="5 6" key="1">
    <citation type="submission" date="2018-08" db="EMBL/GenBank/DDBJ databases">
        <title>Genome and evolution of the arbuscular mycorrhizal fungus Diversispora epigaea (formerly Glomus versiforme) and its bacterial endosymbionts.</title>
        <authorList>
            <person name="Sun X."/>
            <person name="Fei Z."/>
            <person name="Harrison M."/>
        </authorList>
    </citation>
    <scope>NUCLEOTIDE SEQUENCE [LARGE SCALE GENOMIC DNA]</scope>
    <source>
        <strain evidence="5 6">IT104</strain>
    </source>
</reference>
<dbReference type="AlphaFoldDB" id="A0A397GRG8"/>
<dbReference type="PROSITE" id="PS50011">
    <property type="entry name" value="PROTEIN_KINASE_DOM"/>
    <property type="match status" value="1"/>
</dbReference>
<accession>A0A397GRG8</accession>
<evidence type="ECO:0000256" key="3">
    <source>
        <dbReference type="SAM" id="MobiDB-lite"/>
    </source>
</evidence>
<evidence type="ECO:0000256" key="2">
    <source>
        <dbReference type="ARBA" id="ARBA00022840"/>
    </source>
</evidence>
<dbReference type="Gene3D" id="1.10.510.10">
    <property type="entry name" value="Transferase(Phosphotransferase) domain 1"/>
    <property type="match status" value="2"/>
</dbReference>
<dbReference type="Proteomes" id="UP000266861">
    <property type="component" value="Unassembled WGS sequence"/>
</dbReference>
<feature type="domain" description="Protein kinase" evidence="4">
    <location>
        <begin position="34"/>
        <end position="395"/>
    </location>
</feature>
<evidence type="ECO:0000313" key="5">
    <source>
        <dbReference type="EMBL" id="RHZ51633.1"/>
    </source>
</evidence>
<sequence length="1223" mass="143001">MSQENDHDVIREWETWMHNLIIEENIPFYQYSDFVNVDVIGENVYKATFKISQKTVALKCISLNDKFTLDNLINDIKRHRKLGIHDNILKFYGISKQENTNDYMIILEYTNNGYLRQYLKTNFQKLDWNAKLNLAKRIANVLMYLHSNDITHGRLNSENILIHDENIKLNIFGLTKIMPESLRHRKLGIHDNILKFYGISKQENTNDYMIILEYTNNGYLRQYLKTNFQKLDWNAKLNLAKRIANVLMYLHSNDITHGRLNSENILIHDENIKLNIFGLTKIMPESLRFLTNTIGPIQYIDPQYLENFNTICKNKNSDIFSLGIILWEISSGSSPFEMESSSNIELLDNIVKGKREIIIPGTPPKYNELYTDCWNHNINSRPDISQVIKNLSEIIIPETSQSPPHDVKDEIITVKLESPQSQIHNVTNEIISIKFGKTKKQNDEPEIQSDPPFIDFSEIEIRIEHAQELLEVYKKNGQFSDAAKYLHSLGKFKEAAIMLSDNPDNEENIIDSLCYLLHPCRVNILIDTMNNESNLKELCKLLNYAINIVTKVKSRSLKKSEKWHRLMEEFQLYSAYLKSDLNRVHRCVQFFEGHNDTVVEFRALCIWLKISPQSCINIEYWHERLQRLMRLCELAYSFIDPNKNVQSKEKINKNFEELFFVEEVQDHPNKRKISLDNPLVCYINETTHDKNTIEDSGDRQDYNVDIVHKAISKFLASYIYDLISKVDQEGRNISDIAYEICNENVKCKKYICHKHHVIPTPSILHKRITLACLQYTVIRQLDTMYHLYLLIDRKQGLVLGIQRFWAERLIEYHFRYQSPQSSCPEMTHAAIIKLPKHTYDGLTELSYKVWLDREFDPCNFAKMLKYIFVLFQLRCSSGINKFHREISKKERSHYPYDSTVHEVAKLLILFVESLRTNLVIKAINQSKKFINYAVENSEQVKIEMPEAFGDLTSLMEFTMFLILAARPGNCDFCLPRSYLFNYYDAFNLNPSFICLEDINKYKIIEYNNEITDLFNQVKNLLKEIIDRDRNIYYSTIILRLIRLLILISLNESTLASDVLNYFKSLNDKIYINKCNKYLLVINQSHFVNILNDDLKENGFDSLVIVYYNCGEVSKFSSWENSGITKISYHSIEEFRSSLHKITINTPNDQISFQPAELVVGSEQKFAPIFVDDDRDDDNDDDDDDDDGGDDDDDDRGDGDDDDDDRGDDDDDEPIEAQDTAMVS</sequence>
<dbReference type="InterPro" id="IPR000719">
    <property type="entry name" value="Prot_kinase_dom"/>
</dbReference>
<dbReference type="SUPFAM" id="SSF56112">
    <property type="entry name" value="Protein kinase-like (PK-like)"/>
    <property type="match status" value="2"/>
</dbReference>
<dbReference type="InterPro" id="IPR016024">
    <property type="entry name" value="ARM-type_fold"/>
</dbReference>
<dbReference type="CDD" id="cd00180">
    <property type="entry name" value="PKc"/>
    <property type="match status" value="1"/>
</dbReference>
<dbReference type="PRINTS" id="PR00109">
    <property type="entry name" value="TYRKINASE"/>
</dbReference>
<dbReference type="InterPro" id="IPR001245">
    <property type="entry name" value="Ser-Thr/Tyr_kinase_cat_dom"/>
</dbReference>
<evidence type="ECO:0000259" key="4">
    <source>
        <dbReference type="PROSITE" id="PS50011"/>
    </source>
</evidence>
<keyword evidence="2" id="KW-0067">ATP-binding</keyword>
<dbReference type="GO" id="GO:0004674">
    <property type="term" value="F:protein serine/threonine kinase activity"/>
    <property type="evidence" value="ECO:0007669"/>
    <property type="project" value="TreeGrafter"/>
</dbReference>
<dbReference type="Pfam" id="PF07714">
    <property type="entry name" value="PK_Tyr_Ser-Thr"/>
    <property type="match status" value="2"/>
</dbReference>
<evidence type="ECO:0000256" key="1">
    <source>
        <dbReference type="ARBA" id="ARBA00022741"/>
    </source>
</evidence>
<dbReference type="InterPro" id="IPR011009">
    <property type="entry name" value="Kinase-like_dom_sf"/>
</dbReference>
<name>A0A397GRG8_9GLOM</name>
<dbReference type="OrthoDB" id="2392009at2759"/>